<dbReference type="CDD" id="cd01189">
    <property type="entry name" value="INT_ICEBs1_C_like"/>
    <property type="match status" value="1"/>
</dbReference>
<organism evidence="3 4">
    <name type="scientific">Leucobacter alluvii</name>
    <dbReference type="NCBI Taxonomy" id="340321"/>
    <lineage>
        <taxon>Bacteria</taxon>
        <taxon>Bacillati</taxon>
        <taxon>Actinomycetota</taxon>
        <taxon>Actinomycetes</taxon>
        <taxon>Micrococcales</taxon>
        <taxon>Microbacteriaceae</taxon>
        <taxon>Leucobacter</taxon>
    </lineage>
</organism>
<dbReference type="PANTHER" id="PTHR30349:SF64">
    <property type="entry name" value="PROPHAGE INTEGRASE INTD-RELATED"/>
    <property type="match status" value="1"/>
</dbReference>
<dbReference type="InterPro" id="IPR050090">
    <property type="entry name" value="Tyrosine_recombinase_XerCD"/>
</dbReference>
<dbReference type="SUPFAM" id="SSF56349">
    <property type="entry name" value="DNA breaking-rejoining enzymes"/>
    <property type="match status" value="1"/>
</dbReference>
<proteinExistence type="predicted"/>
<dbReference type="PROSITE" id="PS51898">
    <property type="entry name" value="TYR_RECOMBINASE"/>
    <property type="match status" value="1"/>
</dbReference>
<sequence>MQAWVSGIKKSPTVVIRAHGVLAGILDVAGRDRRVSANAARGVDLPRKQSSRERRYLTHSQLWAVANNAGRRRVLVLVLGYCGLRWGEAIGLRVSDLDFERRRISITRNAVEVGGKIHEGTPKTHEARHVYVPATISELLESHCEGKSKDALVFPNLYGNFERKTYFDSKKSTWWANALNRAGAEKMTIHDLRHTAASLAVSAGANVKALQRMLGHASAAMTLDVYADLFDSDLEDVADDLDQAISSQVVAGMLRPEAN</sequence>
<dbReference type="InterPro" id="IPR011010">
    <property type="entry name" value="DNA_brk_join_enz"/>
</dbReference>
<accession>A0ABP5N246</accession>
<dbReference type="Gene3D" id="1.10.443.10">
    <property type="entry name" value="Intergrase catalytic core"/>
    <property type="match status" value="1"/>
</dbReference>
<keyword evidence="1" id="KW-0233">DNA recombination</keyword>
<evidence type="ECO:0000256" key="1">
    <source>
        <dbReference type="ARBA" id="ARBA00023172"/>
    </source>
</evidence>
<dbReference type="PANTHER" id="PTHR30349">
    <property type="entry name" value="PHAGE INTEGRASE-RELATED"/>
    <property type="match status" value="1"/>
</dbReference>
<dbReference type="InterPro" id="IPR013762">
    <property type="entry name" value="Integrase-like_cat_sf"/>
</dbReference>
<dbReference type="EMBL" id="BAAAOP010000008">
    <property type="protein sequence ID" value="GAA2189098.1"/>
    <property type="molecule type" value="Genomic_DNA"/>
</dbReference>
<name>A0ABP5N246_9MICO</name>
<evidence type="ECO:0000313" key="3">
    <source>
        <dbReference type="EMBL" id="GAA2189098.1"/>
    </source>
</evidence>
<feature type="domain" description="Tyr recombinase" evidence="2">
    <location>
        <begin position="52"/>
        <end position="239"/>
    </location>
</feature>
<protein>
    <recommendedName>
        <fullName evidence="2">Tyr recombinase domain-containing protein</fullName>
    </recommendedName>
</protein>
<reference evidence="4" key="1">
    <citation type="journal article" date="2019" name="Int. J. Syst. Evol. Microbiol.">
        <title>The Global Catalogue of Microorganisms (GCM) 10K type strain sequencing project: providing services to taxonomists for standard genome sequencing and annotation.</title>
        <authorList>
            <consortium name="The Broad Institute Genomics Platform"/>
            <consortium name="The Broad Institute Genome Sequencing Center for Infectious Disease"/>
            <person name="Wu L."/>
            <person name="Ma J."/>
        </authorList>
    </citation>
    <scope>NUCLEOTIDE SEQUENCE [LARGE SCALE GENOMIC DNA]</scope>
    <source>
        <strain evidence="4">JCM 14919</strain>
    </source>
</reference>
<evidence type="ECO:0000259" key="2">
    <source>
        <dbReference type="PROSITE" id="PS51898"/>
    </source>
</evidence>
<gene>
    <name evidence="3" type="ORF">GCM10009786_20850</name>
</gene>
<keyword evidence="4" id="KW-1185">Reference proteome</keyword>
<dbReference type="Pfam" id="PF00589">
    <property type="entry name" value="Phage_integrase"/>
    <property type="match status" value="1"/>
</dbReference>
<evidence type="ECO:0000313" key="4">
    <source>
        <dbReference type="Proteomes" id="UP001501084"/>
    </source>
</evidence>
<dbReference type="InterPro" id="IPR002104">
    <property type="entry name" value="Integrase_catalytic"/>
</dbReference>
<comment type="caution">
    <text evidence="3">The sequence shown here is derived from an EMBL/GenBank/DDBJ whole genome shotgun (WGS) entry which is preliminary data.</text>
</comment>
<dbReference type="Proteomes" id="UP001501084">
    <property type="component" value="Unassembled WGS sequence"/>
</dbReference>